<sequence length="282" mass="31580">MDTYKKSKTKSIVCWIIAFALAIFYLIVSFLPFIFMVLNSFKEKFEMLTKGVFELPESFNFANYQEVLTGGFGRYFLNSVIVLAVSLILLLFIASCASYPLARFQFKLAGPIYAGIVACMSIPVHITLIPVFKMSQATGLYDSIWALIGPYIAFAVPISVFILTSFMKEIPREIEESAEIDGCGKIKMFFSMILPLSKPGLATLAIYNGVNMWNEFSFAYTLTQSSENRTLPLAIWEFQGQYSMNTPMIMAVLTLTLLPMIVMFIIFQDKLVKGMTAGAVKG</sequence>
<accession>A0A9D1TGS5</accession>
<feature type="transmembrane region" description="Helical" evidence="7">
    <location>
        <begin position="112"/>
        <end position="132"/>
    </location>
</feature>
<evidence type="ECO:0000313" key="9">
    <source>
        <dbReference type="EMBL" id="HIV40244.1"/>
    </source>
</evidence>
<keyword evidence="6 7" id="KW-0472">Membrane</keyword>
<name>A0A9D1TGS5_9FIRM</name>
<feature type="transmembrane region" description="Helical" evidence="7">
    <location>
        <begin position="144"/>
        <end position="167"/>
    </location>
</feature>
<dbReference type="SUPFAM" id="SSF161098">
    <property type="entry name" value="MetI-like"/>
    <property type="match status" value="1"/>
</dbReference>
<dbReference type="GO" id="GO:0055085">
    <property type="term" value="P:transmembrane transport"/>
    <property type="evidence" value="ECO:0007669"/>
    <property type="project" value="InterPro"/>
</dbReference>
<keyword evidence="5 7" id="KW-1133">Transmembrane helix</keyword>
<comment type="caution">
    <text evidence="9">The sequence shown here is derived from an EMBL/GenBank/DDBJ whole genome shotgun (WGS) entry which is preliminary data.</text>
</comment>
<dbReference type="CDD" id="cd06261">
    <property type="entry name" value="TM_PBP2"/>
    <property type="match status" value="1"/>
</dbReference>
<feature type="transmembrane region" description="Helical" evidence="7">
    <location>
        <begin position="188"/>
        <end position="207"/>
    </location>
</feature>
<evidence type="ECO:0000256" key="2">
    <source>
        <dbReference type="ARBA" id="ARBA00022448"/>
    </source>
</evidence>
<keyword evidence="3" id="KW-1003">Cell membrane</keyword>
<dbReference type="Gene3D" id="1.10.3720.10">
    <property type="entry name" value="MetI-like"/>
    <property type="match status" value="1"/>
</dbReference>
<dbReference type="InterPro" id="IPR035906">
    <property type="entry name" value="MetI-like_sf"/>
</dbReference>
<feature type="domain" description="ABC transmembrane type-1" evidence="8">
    <location>
        <begin position="76"/>
        <end position="267"/>
    </location>
</feature>
<dbReference type="PANTHER" id="PTHR43744">
    <property type="entry name" value="ABC TRANSPORTER PERMEASE PROTEIN MG189-RELATED-RELATED"/>
    <property type="match status" value="1"/>
</dbReference>
<evidence type="ECO:0000256" key="6">
    <source>
        <dbReference type="ARBA" id="ARBA00023136"/>
    </source>
</evidence>
<reference evidence="9" key="1">
    <citation type="journal article" date="2021" name="PeerJ">
        <title>Extensive microbial diversity within the chicken gut microbiome revealed by metagenomics and culture.</title>
        <authorList>
            <person name="Gilroy R."/>
            <person name="Ravi A."/>
            <person name="Getino M."/>
            <person name="Pursley I."/>
            <person name="Horton D.L."/>
            <person name="Alikhan N.F."/>
            <person name="Baker D."/>
            <person name="Gharbi K."/>
            <person name="Hall N."/>
            <person name="Watson M."/>
            <person name="Adriaenssens E.M."/>
            <person name="Foster-Nyarko E."/>
            <person name="Jarju S."/>
            <person name="Secka A."/>
            <person name="Antonio M."/>
            <person name="Oren A."/>
            <person name="Chaudhuri R.R."/>
            <person name="La Ragione R."/>
            <person name="Hildebrand F."/>
            <person name="Pallen M.J."/>
        </authorList>
    </citation>
    <scope>NUCLEOTIDE SEQUENCE</scope>
    <source>
        <strain evidence="9">CHK195-9823</strain>
    </source>
</reference>
<comment type="similarity">
    <text evidence="7">Belongs to the binding-protein-dependent transport system permease family.</text>
</comment>
<feature type="transmembrane region" description="Helical" evidence="7">
    <location>
        <begin position="12"/>
        <end position="38"/>
    </location>
</feature>
<feature type="transmembrane region" description="Helical" evidence="7">
    <location>
        <begin position="248"/>
        <end position="267"/>
    </location>
</feature>
<organism evidence="9 10">
    <name type="scientific">Candidatus Blautia stercorigallinarum</name>
    <dbReference type="NCBI Taxonomy" id="2838501"/>
    <lineage>
        <taxon>Bacteria</taxon>
        <taxon>Bacillati</taxon>
        <taxon>Bacillota</taxon>
        <taxon>Clostridia</taxon>
        <taxon>Lachnospirales</taxon>
        <taxon>Lachnospiraceae</taxon>
        <taxon>Blautia</taxon>
    </lineage>
</organism>
<evidence type="ECO:0000313" key="10">
    <source>
        <dbReference type="Proteomes" id="UP000886814"/>
    </source>
</evidence>
<protein>
    <submittedName>
        <fullName evidence="9">Carbohydrate ABC transporter permease</fullName>
    </submittedName>
</protein>
<reference evidence="9" key="2">
    <citation type="submission" date="2021-04" db="EMBL/GenBank/DDBJ databases">
        <authorList>
            <person name="Gilroy R."/>
        </authorList>
    </citation>
    <scope>NUCLEOTIDE SEQUENCE</scope>
    <source>
        <strain evidence="9">CHK195-9823</strain>
    </source>
</reference>
<comment type="subcellular location">
    <subcellularLocation>
        <location evidence="1 7">Cell membrane</location>
        <topology evidence="1 7">Multi-pass membrane protein</topology>
    </subcellularLocation>
</comment>
<keyword evidence="2 7" id="KW-0813">Transport</keyword>
<proteinExistence type="inferred from homology"/>
<feature type="transmembrane region" description="Helical" evidence="7">
    <location>
        <begin position="75"/>
        <end position="100"/>
    </location>
</feature>
<gene>
    <name evidence="9" type="ORF">H9747_14825</name>
</gene>
<evidence type="ECO:0000256" key="7">
    <source>
        <dbReference type="RuleBase" id="RU363032"/>
    </source>
</evidence>
<dbReference type="AlphaFoldDB" id="A0A9D1TGS5"/>
<keyword evidence="4 7" id="KW-0812">Transmembrane</keyword>
<evidence type="ECO:0000256" key="5">
    <source>
        <dbReference type="ARBA" id="ARBA00022989"/>
    </source>
</evidence>
<dbReference type="Proteomes" id="UP000886814">
    <property type="component" value="Unassembled WGS sequence"/>
</dbReference>
<evidence type="ECO:0000256" key="4">
    <source>
        <dbReference type="ARBA" id="ARBA00022692"/>
    </source>
</evidence>
<dbReference type="InterPro" id="IPR000515">
    <property type="entry name" value="MetI-like"/>
</dbReference>
<dbReference type="GO" id="GO:0005886">
    <property type="term" value="C:plasma membrane"/>
    <property type="evidence" value="ECO:0007669"/>
    <property type="project" value="UniProtKB-SubCell"/>
</dbReference>
<dbReference type="Pfam" id="PF00528">
    <property type="entry name" value="BPD_transp_1"/>
    <property type="match status" value="1"/>
</dbReference>
<evidence type="ECO:0000259" key="8">
    <source>
        <dbReference type="PROSITE" id="PS50928"/>
    </source>
</evidence>
<dbReference type="PROSITE" id="PS50928">
    <property type="entry name" value="ABC_TM1"/>
    <property type="match status" value="1"/>
</dbReference>
<evidence type="ECO:0000256" key="3">
    <source>
        <dbReference type="ARBA" id="ARBA00022475"/>
    </source>
</evidence>
<dbReference type="PANTHER" id="PTHR43744:SF12">
    <property type="entry name" value="ABC TRANSPORTER PERMEASE PROTEIN MG189-RELATED"/>
    <property type="match status" value="1"/>
</dbReference>
<dbReference type="EMBL" id="DXIQ01000106">
    <property type="protein sequence ID" value="HIV40244.1"/>
    <property type="molecule type" value="Genomic_DNA"/>
</dbReference>
<evidence type="ECO:0000256" key="1">
    <source>
        <dbReference type="ARBA" id="ARBA00004651"/>
    </source>
</evidence>